<gene>
    <name evidence="2" type="ORF">CIG75_10055</name>
</gene>
<feature type="transmembrane region" description="Helical" evidence="1">
    <location>
        <begin position="59"/>
        <end position="77"/>
    </location>
</feature>
<dbReference type="AlphaFoldDB" id="A0A223D1N9"/>
<accession>A0A223D1N9</accession>
<dbReference type="Proteomes" id="UP000214688">
    <property type="component" value="Chromosome"/>
</dbReference>
<dbReference type="RefSeq" id="WP_094236545.1">
    <property type="nucleotide sequence ID" value="NZ_CP022657.1"/>
</dbReference>
<dbReference type="KEGG" id="tab:CIG75_10055"/>
<feature type="transmembrane region" description="Helical" evidence="1">
    <location>
        <begin position="169"/>
        <end position="186"/>
    </location>
</feature>
<dbReference type="EMBL" id="CP022657">
    <property type="protein sequence ID" value="ASS75297.1"/>
    <property type="molecule type" value="Genomic_DNA"/>
</dbReference>
<organism evidence="2 3">
    <name type="scientific">Tumebacillus algifaecis</name>
    <dbReference type="NCBI Taxonomy" id="1214604"/>
    <lineage>
        <taxon>Bacteria</taxon>
        <taxon>Bacillati</taxon>
        <taxon>Bacillota</taxon>
        <taxon>Bacilli</taxon>
        <taxon>Bacillales</taxon>
        <taxon>Alicyclobacillaceae</taxon>
        <taxon>Tumebacillus</taxon>
    </lineage>
</organism>
<sequence length="725" mass="83446">MFKLRQVLRYEGLLLLRSKTMMGFLILFALFWLGAVGFYEVTDLPNTRAGFFYELLFRWYVLWVMLLVAGLVGTYLAQKDHSSRFEQLLLVWKVKNSEWLIGKWLVVQAYGAVLTLMTLIIFGGWLATGNYDLKGWLQHMAFVFLNVGGAVFFFSTLCFWLGKTIKNRLVYLLIPVLWVAMSWIQIEVAGHSSLNPRLRLLAPYFTEYYFSPFGDVFELSGNQSLVWLHQSAVLLFGVALMLLMLLLYRKHRQEGAERRYGRLGLVIAIVPALLLTAWRLQMYEGKLEQHVQFAQARMVLPENNENFYEQTPRRLDTQFSMDRTDLQVTLLGGNRITVNAVLTATYHGTQPTRQLDLALFGDLKVQEVRAKNDAAIVWEQVGDSINVTLSESVASEESIELAMRYEGSVLQTDWDAFASTSFAEEGRVFLRKGSGWYPLIGKREFWKAREHNNRYLNFELREVTFEEPSPTEFTVQIEQAEELDAVLAMSIAQTGANTFAGRATDLALVGGHLTAKTVEGVRVYAHPDVIAYATAEVQAKLQGWNYMERLLGVQQAPQAVFVIGASAIQPTSVQDSLLQYWSVYTLGRKADMYYYKTDYLVQLPLDPAFFTSDGQYAYHLDLLVNAIKWAVRKEFQDTHDHNRFVEFYTQTYFWDSQHHLQPEEEALRKQAERWIETIGRYDEQGPREYEALIRFLYKQYKLAQTPEDFDMAKALTLYEQGGAAQ</sequence>
<name>A0A223D1N9_9BACL</name>
<feature type="transmembrane region" description="Helical" evidence="1">
    <location>
        <begin position="105"/>
        <end position="127"/>
    </location>
</feature>
<protein>
    <submittedName>
        <fullName evidence="2">Uncharacterized protein</fullName>
    </submittedName>
</protein>
<feature type="transmembrane region" description="Helical" evidence="1">
    <location>
        <begin position="260"/>
        <end position="280"/>
    </location>
</feature>
<reference evidence="2 3" key="1">
    <citation type="journal article" date="2015" name="Int. J. Syst. Evol. Microbiol.">
        <title>Tumebacillus algifaecis sp. nov., isolated from decomposing algal scum.</title>
        <authorList>
            <person name="Wu Y.F."/>
            <person name="Zhang B."/>
            <person name="Xing P."/>
            <person name="Wu Q.L."/>
            <person name="Liu S.J."/>
        </authorList>
    </citation>
    <scope>NUCLEOTIDE SEQUENCE [LARGE SCALE GENOMIC DNA]</scope>
    <source>
        <strain evidence="2 3">THMBR28</strain>
    </source>
</reference>
<keyword evidence="3" id="KW-1185">Reference proteome</keyword>
<evidence type="ECO:0000256" key="1">
    <source>
        <dbReference type="SAM" id="Phobius"/>
    </source>
</evidence>
<feature type="transmembrane region" description="Helical" evidence="1">
    <location>
        <begin position="21"/>
        <end position="39"/>
    </location>
</feature>
<keyword evidence="1" id="KW-0472">Membrane</keyword>
<feature type="transmembrane region" description="Helical" evidence="1">
    <location>
        <begin position="139"/>
        <end position="162"/>
    </location>
</feature>
<evidence type="ECO:0000313" key="3">
    <source>
        <dbReference type="Proteomes" id="UP000214688"/>
    </source>
</evidence>
<keyword evidence="1" id="KW-1133">Transmembrane helix</keyword>
<keyword evidence="1" id="KW-0812">Transmembrane</keyword>
<dbReference type="OrthoDB" id="2786532at2"/>
<evidence type="ECO:0000313" key="2">
    <source>
        <dbReference type="EMBL" id="ASS75297.1"/>
    </source>
</evidence>
<proteinExistence type="predicted"/>
<feature type="transmembrane region" description="Helical" evidence="1">
    <location>
        <begin position="227"/>
        <end position="248"/>
    </location>
</feature>